<evidence type="ECO:0000259" key="1">
    <source>
        <dbReference type="Pfam" id="PF03476"/>
    </source>
</evidence>
<organism evidence="2 3">
    <name type="scientific">Quadrisphaera setariae</name>
    <dbReference type="NCBI Taxonomy" id="2593304"/>
    <lineage>
        <taxon>Bacteria</taxon>
        <taxon>Bacillati</taxon>
        <taxon>Actinomycetota</taxon>
        <taxon>Actinomycetes</taxon>
        <taxon>Kineosporiales</taxon>
        <taxon>Kineosporiaceae</taxon>
        <taxon>Quadrisphaera</taxon>
    </lineage>
</organism>
<name>A0A5C8ZHV4_9ACTN</name>
<dbReference type="Pfam" id="PF03476">
    <property type="entry name" value="MOSC_N"/>
    <property type="match status" value="1"/>
</dbReference>
<dbReference type="Proteomes" id="UP000321234">
    <property type="component" value="Unassembled WGS sequence"/>
</dbReference>
<dbReference type="AlphaFoldDB" id="A0A5C8ZHV4"/>
<evidence type="ECO:0000313" key="2">
    <source>
        <dbReference type="EMBL" id="TXR57645.1"/>
    </source>
</evidence>
<dbReference type="OrthoDB" id="9793178at2"/>
<evidence type="ECO:0000313" key="3">
    <source>
        <dbReference type="Proteomes" id="UP000321234"/>
    </source>
</evidence>
<dbReference type="SUPFAM" id="SSF50800">
    <property type="entry name" value="PK beta-barrel domain-like"/>
    <property type="match status" value="1"/>
</dbReference>
<comment type="caution">
    <text evidence="2">The sequence shown here is derived from an EMBL/GenBank/DDBJ whole genome shotgun (WGS) entry which is preliminary data.</text>
</comment>
<dbReference type="EMBL" id="VKAC01000002">
    <property type="protein sequence ID" value="TXR57645.1"/>
    <property type="molecule type" value="Genomic_DNA"/>
</dbReference>
<gene>
    <name evidence="2" type="ORF">FMM08_03560</name>
</gene>
<dbReference type="SUPFAM" id="SSF141673">
    <property type="entry name" value="MOSC N-terminal domain-like"/>
    <property type="match status" value="1"/>
</dbReference>
<keyword evidence="3" id="KW-1185">Reference proteome</keyword>
<proteinExistence type="predicted"/>
<reference evidence="2 3" key="1">
    <citation type="submission" date="2019-07" db="EMBL/GenBank/DDBJ databases">
        <title>Quadrisphaera sp. strain DD2A genome sequencing and assembly.</title>
        <authorList>
            <person name="Kim I."/>
        </authorList>
    </citation>
    <scope>NUCLEOTIDE SEQUENCE [LARGE SCALE GENOMIC DNA]</scope>
    <source>
        <strain evidence="2 3">DD2A</strain>
    </source>
</reference>
<accession>A0A5C8ZHV4</accession>
<dbReference type="InterPro" id="IPR011037">
    <property type="entry name" value="Pyrv_Knase-like_insert_dom_sf"/>
</dbReference>
<dbReference type="InterPro" id="IPR005303">
    <property type="entry name" value="MOCOS_middle"/>
</dbReference>
<sequence length="205" mass="20880">MRRFPLRSAGGDLPASVSLDAAGLAHDRRWQLLDAAGEPVRARDVPELAAWVASVDDDALRVRPAGAAGGAAAPGDGWPVRLAGPGTRLHDARAAGVGAAGAPGPHREGAAVHLVAAGAAEAPDAPAGCDPGERANVVVELDPALAQPGEERTWVGRRLRLQRADAAPGPLLRVTRTPKRCLGVYADVVEPGVVGVGDVVVLLDT</sequence>
<feature type="domain" description="Molybdenum cofactor sulfurase middle" evidence="1">
    <location>
        <begin position="3"/>
        <end position="67"/>
    </location>
</feature>
<protein>
    <submittedName>
        <fullName evidence="2">Sulfurase</fullName>
    </submittedName>
</protein>